<keyword evidence="2" id="KW-1185">Reference proteome</keyword>
<gene>
    <name evidence="1" type="ORF">EDC90_102627</name>
</gene>
<organism evidence="1 2">
    <name type="scientific">Martelella mediterranea</name>
    <dbReference type="NCBI Taxonomy" id="293089"/>
    <lineage>
        <taxon>Bacteria</taxon>
        <taxon>Pseudomonadati</taxon>
        <taxon>Pseudomonadota</taxon>
        <taxon>Alphaproteobacteria</taxon>
        <taxon>Hyphomicrobiales</taxon>
        <taxon>Aurantimonadaceae</taxon>
        <taxon>Martelella</taxon>
    </lineage>
</organism>
<comment type="caution">
    <text evidence="1">The sequence shown here is derived from an EMBL/GenBank/DDBJ whole genome shotgun (WGS) entry which is preliminary data.</text>
</comment>
<proteinExistence type="predicted"/>
<dbReference type="OrthoDB" id="8410249at2"/>
<dbReference type="RefSeq" id="WP_132313031.1">
    <property type="nucleotide sequence ID" value="NZ_SMAR01000026.1"/>
</dbReference>
<protein>
    <recommendedName>
        <fullName evidence="3">Tail assembly chaperone E/41/14-like protein</fullName>
    </recommendedName>
</protein>
<dbReference type="AlphaFoldDB" id="A0A4R3NKI7"/>
<evidence type="ECO:0000313" key="1">
    <source>
        <dbReference type="EMBL" id="TCT35372.1"/>
    </source>
</evidence>
<dbReference type="Proteomes" id="UP000295097">
    <property type="component" value="Unassembled WGS sequence"/>
</dbReference>
<accession>A0A4R3NKI7</accession>
<name>A0A4R3NKI7_9HYPH</name>
<evidence type="ECO:0008006" key="3">
    <source>
        <dbReference type="Google" id="ProtNLM"/>
    </source>
</evidence>
<sequence>MTNRTTGKTKSELAIDLDEDDAVIEDAEVVEAEEQTEGFHDDDIVDEDATDPLDKLPSHAIRNEDGTITLPLYETVRIKVRASGKVKEKVFESLTFHRLNGLDTRVIGEAPDNMQNIVTFARSCRLSQAVMNAVWDKLDASDIANGGRVLNHFLSSGRKTRTS</sequence>
<dbReference type="EMBL" id="SMAR01000026">
    <property type="protein sequence ID" value="TCT35372.1"/>
    <property type="molecule type" value="Genomic_DNA"/>
</dbReference>
<evidence type="ECO:0000313" key="2">
    <source>
        <dbReference type="Proteomes" id="UP000295097"/>
    </source>
</evidence>
<reference evidence="1 2" key="1">
    <citation type="submission" date="2019-03" db="EMBL/GenBank/DDBJ databases">
        <title>Freshwater and sediment microbial communities from various areas in North America, analyzing microbe dynamics in response to fracking.</title>
        <authorList>
            <person name="Lamendella R."/>
        </authorList>
    </citation>
    <scope>NUCLEOTIDE SEQUENCE [LARGE SCALE GENOMIC DNA]</scope>
    <source>
        <strain evidence="1 2">175.2</strain>
    </source>
</reference>